<evidence type="ECO:0000313" key="2">
    <source>
        <dbReference type="Proteomes" id="UP000010472"/>
    </source>
</evidence>
<gene>
    <name evidence="1" type="ORF">Cri9333_1357</name>
</gene>
<sequence length="76" mass="8765">MLGDLILERSGRSTRSDMLLRRVQLSKILFLHLDRIMAVTAEIRDLAIRQQISWLISKVLRIHVNLSKLTKQGKVA</sequence>
<name>K9VXM0_9CYAN</name>
<accession>K9VXM0</accession>
<reference evidence="1 2" key="1">
    <citation type="submission" date="2012-06" db="EMBL/GenBank/DDBJ databases">
        <title>Finished chromosome of genome of Crinalium epipsammum PCC 9333.</title>
        <authorList>
            <consortium name="US DOE Joint Genome Institute"/>
            <person name="Gugger M."/>
            <person name="Coursin T."/>
            <person name="Rippka R."/>
            <person name="Tandeau De Marsac N."/>
            <person name="Huntemann M."/>
            <person name="Wei C.-L."/>
            <person name="Han J."/>
            <person name="Detter J.C."/>
            <person name="Han C."/>
            <person name="Tapia R."/>
            <person name="Davenport K."/>
            <person name="Daligault H."/>
            <person name="Erkkila T."/>
            <person name="Gu W."/>
            <person name="Munk A.C.C."/>
            <person name="Teshima H."/>
            <person name="Xu Y."/>
            <person name="Chain P."/>
            <person name="Chen A."/>
            <person name="Krypides N."/>
            <person name="Mavromatis K."/>
            <person name="Markowitz V."/>
            <person name="Szeto E."/>
            <person name="Ivanova N."/>
            <person name="Mikhailova N."/>
            <person name="Ovchinnikova G."/>
            <person name="Pagani I."/>
            <person name="Pati A."/>
            <person name="Goodwin L."/>
            <person name="Peters L."/>
            <person name="Pitluck S."/>
            <person name="Woyke T."/>
            <person name="Kerfeld C."/>
        </authorList>
    </citation>
    <scope>NUCLEOTIDE SEQUENCE [LARGE SCALE GENOMIC DNA]</scope>
    <source>
        <strain evidence="1 2">PCC 9333</strain>
    </source>
</reference>
<organism evidence="1 2">
    <name type="scientific">Crinalium epipsammum PCC 9333</name>
    <dbReference type="NCBI Taxonomy" id="1173022"/>
    <lineage>
        <taxon>Bacteria</taxon>
        <taxon>Bacillati</taxon>
        <taxon>Cyanobacteriota</taxon>
        <taxon>Cyanophyceae</taxon>
        <taxon>Gomontiellales</taxon>
        <taxon>Gomontiellaceae</taxon>
        <taxon>Crinalium</taxon>
    </lineage>
</organism>
<dbReference type="HOGENOM" id="CLU_2648388_0_0_3"/>
<dbReference type="KEGG" id="cep:Cri9333_1357"/>
<evidence type="ECO:0000313" key="1">
    <source>
        <dbReference type="EMBL" id="AFZ12252.1"/>
    </source>
</evidence>
<dbReference type="Proteomes" id="UP000010472">
    <property type="component" value="Chromosome"/>
</dbReference>
<protein>
    <submittedName>
        <fullName evidence="1">Uncharacterized protein</fullName>
    </submittedName>
</protein>
<proteinExistence type="predicted"/>
<keyword evidence="2" id="KW-1185">Reference proteome</keyword>
<dbReference type="EMBL" id="CP003620">
    <property type="protein sequence ID" value="AFZ12252.1"/>
    <property type="molecule type" value="Genomic_DNA"/>
</dbReference>
<dbReference type="AlphaFoldDB" id="K9VXM0"/>